<dbReference type="SUPFAM" id="SSF53850">
    <property type="entry name" value="Periplasmic binding protein-like II"/>
    <property type="match status" value="1"/>
</dbReference>
<sequence length="452" mass="50421">MKYRASFVLLPFLGSLLLSACSDKGSSAIPGPAGDAAVSAVHGVGTAASAPREPVKLYFYVNGPTLTDTEFNQLIAKPITNKYPHITLERIQPKTGVTIEDVFTTTPPDFSLIINPHPLIRLNAAEDLRPYIQKYGFDESRLKPILYDHIKEFGKSGEIIAIPFNSNQAVLYYNKDIFDKFGVEYPPAGKQLSYEQLLELGRKLTRTVNGTNYIGFEPNGASDLMRLLQLPLLDPDSGKSLLLERPEWTRVFSFLKKVYDTPGFVGANRTYSYGRDAFMKDQTVALRVANLANMVGPLEELRQGGVEFNWDLAPSPNFEDQLPKAREAQVHSFVITRTSKHKEEAFLGIKEILTDEVQRLLARNARVPAVINPQLEKDFGSDIPVLKGKRIEDTFVGQQLKNHRIHEYEDKVTSILTEVSDDIVLNGADVNSALRKGSEKVDKAVQTLKNLN</sequence>
<comment type="similarity">
    <text evidence="1">Belongs to the bacterial solute-binding protein 1 family.</text>
</comment>
<evidence type="ECO:0000256" key="3">
    <source>
        <dbReference type="ARBA" id="ARBA00022729"/>
    </source>
</evidence>
<dbReference type="Gene3D" id="3.40.190.10">
    <property type="entry name" value="Periplasmic binding protein-like II"/>
    <property type="match status" value="1"/>
</dbReference>
<dbReference type="InterPro" id="IPR050490">
    <property type="entry name" value="Bact_solute-bd_prot1"/>
</dbReference>
<dbReference type="PANTHER" id="PTHR43649:SF12">
    <property type="entry name" value="DIACETYLCHITOBIOSE BINDING PROTEIN DASA"/>
    <property type="match status" value="1"/>
</dbReference>
<evidence type="ECO:0000256" key="1">
    <source>
        <dbReference type="ARBA" id="ARBA00008520"/>
    </source>
</evidence>
<reference evidence="5 6" key="1">
    <citation type="submission" date="2024-09" db="EMBL/GenBank/DDBJ databases">
        <authorList>
            <person name="Sun Q."/>
            <person name="Mori K."/>
        </authorList>
    </citation>
    <scope>NUCLEOTIDE SEQUENCE [LARGE SCALE GENOMIC DNA]</scope>
    <source>
        <strain evidence="5 6">JCM 12520</strain>
    </source>
</reference>
<dbReference type="InterPro" id="IPR006061">
    <property type="entry name" value="SBP_1_CS"/>
</dbReference>
<dbReference type="PANTHER" id="PTHR43649">
    <property type="entry name" value="ARABINOSE-BINDING PROTEIN-RELATED"/>
    <property type="match status" value="1"/>
</dbReference>
<keyword evidence="2" id="KW-0813">Transport</keyword>
<evidence type="ECO:0000313" key="5">
    <source>
        <dbReference type="EMBL" id="MFB9756808.1"/>
    </source>
</evidence>
<accession>A0ABV5W8L7</accession>
<keyword evidence="6" id="KW-1185">Reference proteome</keyword>
<dbReference type="Proteomes" id="UP001589619">
    <property type="component" value="Unassembled WGS sequence"/>
</dbReference>
<evidence type="ECO:0000313" key="6">
    <source>
        <dbReference type="Proteomes" id="UP001589619"/>
    </source>
</evidence>
<dbReference type="PROSITE" id="PS01037">
    <property type="entry name" value="SBP_BACTERIAL_1"/>
    <property type="match status" value="1"/>
</dbReference>
<feature type="signal peptide" evidence="4">
    <location>
        <begin position="1"/>
        <end position="20"/>
    </location>
</feature>
<comment type="caution">
    <text evidence="5">The sequence shown here is derived from an EMBL/GenBank/DDBJ whole genome shotgun (WGS) entry which is preliminary data.</text>
</comment>
<dbReference type="InterPro" id="IPR006059">
    <property type="entry name" value="SBP"/>
</dbReference>
<evidence type="ECO:0000256" key="2">
    <source>
        <dbReference type="ARBA" id="ARBA00022448"/>
    </source>
</evidence>
<dbReference type="PROSITE" id="PS51257">
    <property type="entry name" value="PROKAR_LIPOPROTEIN"/>
    <property type="match status" value="1"/>
</dbReference>
<proteinExistence type="inferred from homology"/>
<dbReference type="Pfam" id="PF01547">
    <property type="entry name" value="SBP_bac_1"/>
    <property type="match status" value="1"/>
</dbReference>
<evidence type="ECO:0000256" key="4">
    <source>
        <dbReference type="SAM" id="SignalP"/>
    </source>
</evidence>
<dbReference type="RefSeq" id="WP_344904362.1">
    <property type="nucleotide sequence ID" value="NZ_BAAAYO010000002.1"/>
</dbReference>
<dbReference type="EMBL" id="JBHMAG010000029">
    <property type="protein sequence ID" value="MFB9756808.1"/>
    <property type="molecule type" value="Genomic_DNA"/>
</dbReference>
<keyword evidence="3 4" id="KW-0732">Signal</keyword>
<protein>
    <submittedName>
        <fullName evidence="5">ABC transporter substrate-binding protein</fullName>
    </submittedName>
</protein>
<organism evidence="5 6">
    <name type="scientific">Paenibacillus hodogayensis</name>
    <dbReference type="NCBI Taxonomy" id="279208"/>
    <lineage>
        <taxon>Bacteria</taxon>
        <taxon>Bacillati</taxon>
        <taxon>Bacillota</taxon>
        <taxon>Bacilli</taxon>
        <taxon>Bacillales</taxon>
        <taxon>Paenibacillaceae</taxon>
        <taxon>Paenibacillus</taxon>
    </lineage>
</organism>
<feature type="chain" id="PRO_5046397750" evidence="4">
    <location>
        <begin position="21"/>
        <end position="452"/>
    </location>
</feature>
<gene>
    <name evidence="5" type="ORF">ACFFNY_35015</name>
</gene>
<name>A0ABV5W8L7_9BACL</name>